<keyword evidence="1" id="KW-0812">Transmembrane</keyword>
<evidence type="ECO:0000313" key="3">
    <source>
        <dbReference type="Proteomes" id="UP000257109"/>
    </source>
</evidence>
<keyword evidence="1" id="KW-1133">Transmembrane helix</keyword>
<keyword evidence="3" id="KW-1185">Reference proteome</keyword>
<protein>
    <submittedName>
        <fullName evidence="2">Uncharacterized protein</fullName>
    </submittedName>
</protein>
<keyword evidence="1" id="KW-0472">Membrane</keyword>
<gene>
    <name evidence="2" type="ORF">CR513_54718</name>
</gene>
<sequence>MYTTTIQVTFFWMWLHGDGTLLSHMIADGQFLKKGRFAMRRYLILPYLVIKLREAITTINSDFVKSFKSEGGEKSQFGCLSLIHLMVLCFSFILFMLMDTLSRNGREVWVSLNGDYIWVYCNKTRSLFHLQP</sequence>
<evidence type="ECO:0000256" key="1">
    <source>
        <dbReference type="SAM" id="Phobius"/>
    </source>
</evidence>
<dbReference type="EMBL" id="QJKJ01013413">
    <property type="protein sequence ID" value="RDX66506.1"/>
    <property type="molecule type" value="Genomic_DNA"/>
</dbReference>
<evidence type="ECO:0000313" key="2">
    <source>
        <dbReference type="EMBL" id="RDX66506.1"/>
    </source>
</evidence>
<comment type="caution">
    <text evidence="2">The sequence shown here is derived from an EMBL/GenBank/DDBJ whole genome shotgun (WGS) entry which is preliminary data.</text>
</comment>
<accession>A0A371EKJ2</accession>
<reference evidence="2" key="1">
    <citation type="submission" date="2018-05" db="EMBL/GenBank/DDBJ databases">
        <title>Draft genome of Mucuna pruriens seed.</title>
        <authorList>
            <person name="Nnadi N.E."/>
            <person name="Vos R."/>
            <person name="Hasami M.H."/>
            <person name="Devisetty U.K."/>
            <person name="Aguiy J.C."/>
        </authorList>
    </citation>
    <scope>NUCLEOTIDE SEQUENCE [LARGE SCALE GENOMIC DNA]</scope>
    <source>
        <strain evidence="2">JCA_2017</strain>
    </source>
</reference>
<dbReference type="Proteomes" id="UP000257109">
    <property type="component" value="Unassembled WGS sequence"/>
</dbReference>
<feature type="non-terminal residue" evidence="2">
    <location>
        <position position="1"/>
    </location>
</feature>
<feature type="transmembrane region" description="Helical" evidence="1">
    <location>
        <begin position="75"/>
        <end position="97"/>
    </location>
</feature>
<proteinExistence type="predicted"/>
<organism evidence="2 3">
    <name type="scientific">Mucuna pruriens</name>
    <name type="common">Velvet bean</name>
    <name type="synonym">Dolichos pruriens</name>
    <dbReference type="NCBI Taxonomy" id="157652"/>
    <lineage>
        <taxon>Eukaryota</taxon>
        <taxon>Viridiplantae</taxon>
        <taxon>Streptophyta</taxon>
        <taxon>Embryophyta</taxon>
        <taxon>Tracheophyta</taxon>
        <taxon>Spermatophyta</taxon>
        <taxon>Magnoliopsida</taxon>
        <taxon>eudicotyledons</taxon>
        <taxon>Gunneridae</taxon>
        <taxon>Pentapetalae</taxon>
        <taxon>rosids</taxon>
        <taxon>fabids</taxon>
        <taxon>Fabales</taxon>
        <taxon>Fabaceae</taxon>
        <taxon>Papilionoideae</taxon>
        <taxon>50 kb inversion clade</taxon>
        <taxon>NPAAA clade</taxon>
        <taxon>indigoferoid/millettioid clade</taxon>
        <taxon>Phaseoleae</taxon>
        <taxon>Mucuna</taxon>
    </lineage>
</organism>
<dbReference type="AlphaFoldDB" id="A0A371EKJ2"/>
<name>A0A371EKJ2_MUCPR</name>